<protein>
    <submittedName>
        <fullName evidence="2">Uncharacterized protein</fullName>
    </submittedName>
</protein>
<feature type="compositionally biased region" description="Polar residues" evidence="1">
    <location>
        <begin position="49"/>
        <end position="77"/>
    </location>
</feature>
<feature type="region of interest" description="Disordered" evidence="1">
    <location>
        <begin position="1"/>
        <end position="77"/>
    </location>
</feature>
<reference evidence="2" key="1">
    <citation type="submission" date="2021-07" db="EMBL/GenBank/DDBJ databases">
        <authorList>
            <person name="Branca A.L. A."/>
        </authorList>
    </citation>
    <scope>NUCLEOTIDE SEQUENCE</scope>
</reference>
<dbReference type="AlphaFoldDB" id="A0A9W4HGB6"/>
<proteinExistence type="predicted"/>
<feature type="compositionally biased region" description="Basic residues" evidence="1">
    <location>
        <begin position="1"/>
        <end position="10"/>
    </location>
</feature>
<gene>
    <name evidence="2" type="ORF">PNAL_LOCUS2528</name>
</gene>
<evidence type="ECO:0000313" key="2">
    <source>
        <dbReference type="EMBL" id="CAG8023906.1"/>
    </source>
</evidence>
<accession>A0A9W4HGB6</accession>
<dbReference type="Proteomes" id="UP001153461">
    <property type="component" value="Unassembled WGS sequence"/>
</dbReference>
<name>A0A9W4HGB6_PENNA</name>
<organism evidence="2 3">
    <name type="scientific">Penicillium nalgiovense</name>
    <dbReference type="NCBI Taxonomy" id="60175"/>
    <lineage>
        <taxon>Eukaryota</taxon>
        <taxon>Fungi</taxon>
        <taxon>Dikarya</taxon>
        <taxon>Ascomycota</taxon>
        <taxon>Pezizomycotina</taxon>
        <taxon>Eurotiomycetes</taxon>
        <taxon>Eurotiomycetidae</taxon>
        <taxon>Eurotiales</taxon>
        <taxon>Aspergillaceae</taxon>
        <taxon>Penicillium</taxon>
    </lineage>
</organism>
<dbReference type="OrthoDB" id="2440450at2759"/>
<comment type="caution">
    <text evidence="2">The sequence shown here is derived from an EMBL/GenBank/DDBJ whole genome shotgun (WGS) entry which is preliminary data.</text>
</comment>
<sequence>MEARSSKRKREFSPGTVASSISLPIAVPPPPLAETEPGVPHSKTPPPLTSDNDSTSKSSCRSPPTPSQTRSDQNTFTMRDERDILDLYATDYQPVWAAGIEFPGVIPEEISQYLYEDGEQVSLFIGPLSSLFWLEGVEELEELIRDPAYVLTDEYRSIPQGSPRLWIVSILFEEGKIPATFMDKIYEEPVRRQASALSYASSIPPNLTTTPTQNRIQDVFPFARLQSFPPTISCVKTKLKGKKNNRDENYVDLMNTFINSLGGNLLYKGLSRPSIVSLASLFAPLVSSYTLQNEFGPGLYATSSLKYALDYAGPDGVILIFKDVDFRPLVKIDLAGEDWRTTVDYWTGATVSNVSERVPALWERSDILQGQISVKDLRSKQRVPGPDSQVVGVSYAGLNAFASALHMIIWLDSSR</sequence>
<dbReference type="EMBL" id="CAJVNV010000077">
    <property type="protein sequence ID" value="CAG8023906.1"/>
    <property type="molecule type" value="Genomic_DNA"/>
</dbReference>
<evidence type="ECO:0000256" key="1">
    <source>
        <dbReference type="SAM" id="MobiDB-lite"/>
    </source>
</evidence>
<evidence type="ECO:0000313" key="3">
    <source>
        <dbReference type="Proteomes" id="UP001153461"/>
    </source>
</evidence>